<dbReference type="InterPro" id="IPR000182">
    <property type="entry name" value="GNAT_dom"/>
</dbReference>
<dbReference type="SUPFAM" id="SSF55729">
    <property type="entry name" value="Acyl-CoA N-acyltransferases (Nat)"/>
    <property type="match status" value="1"/>
</dbReference>
<reference evidence="2" key="1">
    <citation type="journal article" date="2014" name="Int. J. Syst. Evol. Microbiol.">
        <title>Complete genome sequence of Corynebacterium casei LMG S-19264T (=DSM 44701T), isolated from a smear-ripened cheese.</title>
        <authorList>
            <consortium name="US DOE Joint Genome Institute (JGI-PGF)"/>
            <person name="Walter F."/>
            <person name="Albersmeier A."/>
            <person name="Kalinowski J."/>
            <person name="Ruckert C."/>
        </authorList>
    </citation>
    <scope>NUCLEOTIDE SEQUENCE</scope>
    <source>
        <strain evidence="2">CGMCC 1.12754</strain>
    </source>
</reference>
<dbReference type="PANTHER" id="PTHR43617:SF34">
    <property type="entry name" value="PUTATIVE-RELATED"/>
    <property type="match status" value="1"/>
</dbReference>
<feature type="domain" description="N-acetyltransferase" evidence="1">
    <location>
        <begin position="7"/>
        <end position="157"/>
    </location>
</feature>
<dbReference type="GO" id="GO:0016747">
    <property type="term" value="F:acyltransferase activity, transferring groups other than amino-acyl groups"/>
    <property type="evidence" value="ECO:0007669"/>
    <property type="project" value="InterPro"/>
</dbReference>
<comment type="caution">
    <text evidence="2">The sequence shown here is derived from an EMBL/GenBank/DDBJ whole genome shotgun (WGS) entry which is preliminary data.</text>
</comment>
<proteinExistence type="predicted"/>
<evidence type="ECO:0000313" key="3">
    <source>
        <dbReference type="Proteomes" id="UP000622860"/>
    </source>
</evidence>
<name>A0A917M6H1_9BACI</name>
<organism evidence="2 3">
    <name type="scientific">Virgibacillus oceani</name>
    <dbReference type="NCBI Taxonomy" id="1479511"/>
    <lineage>
        <taxon>Bacteria</taxon>
        <taxon>Bacillati</taxon>
        <taxon>Bacillota</taxon>
        <taxon>Bacilli</taxon>
        <taxon>Bacillales</taxon>
        <taxon>Bacillaceae</taxon>
        <taxon>Virgibacillus</taxon>
    </lineage>
</organism>
<dbReference type="Gene3D" id="3.40.630.30">
    <property type="match status" value="1"/>
</dbReference>
<accession>A0A917M6H1</accession>
<sequence length="159" mass="18315">MKVDLRIVTRDNWEEALSLKVGKQQQGFVPTPAVSLAKVYIKPDGEGVEYIPFAIYVNDLMVGFLMHAYEEITTDSYWINGFIIDEKYQGRGYGKCAMIEMIKWIQNRFPQCEEVRLTVFPDNYVAKNLYKSQGFEATGQIFGGEEVFKLVLEKTHKVI</sequence>
<dbReference type="InterPro" id="IPR050276">
    <property type="entry name" value="MshD_Acetyltransferase"/>
</dbReference>
<evidence type="ECO:0000313" key="2">
    <source>
        <dbReference type="EMBL" id="GGG80481.1"/>
    </source>
</evidence>
<keyword evidence="3" id="KW-1185">Reference proteome</keyword>
<dbReference type="Proteomes" id="UP000622860">
    <property type="component" value="Unassembled WGS sequence"/>
</dbReference>
<dbReference type="InterPro" id="IPR016181">
    <property type="entry name" value="Acyl_CoA_acyltransferase"/>
</dbReference>
<dbReference type="CDD" id="cd04301">
    <property type="entry name" value="NAT_SF"/>
    <property type="match status" value="1"/>
</dbReference>
<dbReference type="PROSITE" id="PS51186">
    <property type="entry name" value="GNAT"/>
    <property type="match status" value="1"/>
</dbReference>
<evidence type="ECO:0000259" key="1">
    <source>
        <dbReference type="PROSITE" id="PS51186"/>
    </source>
</evidence>
<dbReference type="Pfam" id="PF00583">
    <property type="entry name" value="Acetyltransf_1"/>
    <property type="match status" value="1"/>
</dbReference>
<dbReference type="AlphaFoldDB" id="A0A917M6H1"/>
<dbReference type="RefSeq" id="WP_188455941.1">
    <property type="nucleotide sequence ID" value="NZ_BMFR01000012.1"/>
</dbReference>
<protein>
    <submittedName>
        <fullName evidence="2">GCN5 family N-acetyltransferase</fullName>
    </submittedName>
</protein>
<reference evidence="2" key="2">
    <citation type="submission" date="2020-09" db="EMBL/GenBank/DDBJ databases">
        <authorList>
            <person name="Sun Q."/>
            <person name="Zhou Y."/>
        </authorList>
    </citation>
    <scope>NUCLEOTIDE SEQUENCE</scope>
    <source>
        <strain evidence="2">CGMCC 1.12754</strain>
    </source>
</reference>
<dbReference type="EMBL" id="BMFR01000012">
    <property type="protein sequence ID" value="GGG80481.1"/>
    <property type="molecule type" value="Genomic_DNA"/>
</dbReference>
<dbReference type="PANTHER" id="PTHR43617">
    <property type="entry name" value="L-AMINO ACID N-ACETYLTRANSFERASE"/>
    <property type="match status" value="1"/>
</dbReference>
<gene>
    <name evidence="2" type="ORF">GCM10011398_27340</name>
</gene>